<accession>W0SJV6</accession>
<keyword evidence="8" id="KW-1185">Reference proteome</keyword>
<feature type="region of interest" description="Disordered" evidence="5">
    <location>
        <begin position="60"/>
        <end position="117"/>
    </location>
</feature>
<evidence type="ECO:0000256" key="6">
    <source>
        <dbReference type="SAM" id="Phobius"/>
    </source>
</evidence>
<evidence type="ECO:0000313" key="7">
    <source>
        <dbReference type="EMBL" id="BAO31066.1"/>
    </source>
</evidence>
<evidence type="ECO:0000256" key="4">
    <source>
        <dbReference type="ARBA" id="ARBA00023136"/>
    </source>
</evidence>
<feature type="compositionally biased region" description="Pro residues" evidence="5">
    <location>
        <begin position="60"/>
        <end position="91"/>
    </location>
</feature>
<evidence type="ECO:0000313" key="8">
    <source>
        <dbReference type="Proteomes" id="UP000031637"/>
    </source>
</evidence>
<feature type="compositionally biased region" description="Basic and acidic residues" evidence="5">
    <location>
        <begin position="93"/>
        <end position="102"/>
    </location>
</feature>
<name>W0SJV6_9PROT</name>
<reference evidence="7 8" key="1">
    <citation type="journal article" date="2014" name="Syst. Appl. Microbiol.">
        <title>Complete genomes of freshwater sulfur oxidizers Sulfuricella denitrificans skB26 and Sulfuritalea hydrogenivorans sk43H: genetic insights into the sulfur oxidation pathway of betaproteobacteria.</title>
        <authorList>
            <person name="Watanabe T."/>
            <person name="Kojima H."/>
            <person name="Fukui M."/>
        </authorList>
    </citation>
    <scope>NUCLEOTIDE SEQUENCE [LARGE SCALE GENOMIC DNA]</scope>
    <source>
        <strain evidence="7">DSM22779</strain>
    </source>
</reference>
<evidence type="ECO:0000256" key="5">
    <source>
        <dbReference type="SAM" id="MobiDB-lite"/>
    </source>
</evidence>
<evidence type="ECO:0000256" key="1">
    <source>
        <dbReference type="ARBA" id="ARBA00004167"/>
    </source>
</evidence>
<feature type="transmembrane region" description="Helical" evidence="6">
    <location>
        <begin position="20"/>
        <end position="38"/>
    </location>
</feature>
<dbReference type="Gene3D" id="3.30.1150.10">
    <property type="match status" value="1"/>
</dbReference>
<protein>
    <submittedName>
        <fullName evidence="7">Periplasmic protein TonB, links inner and outer membranes</fullName>
    </submittedName>
</protein>
<sequence>MGNESPILPPANKAGQRASIALAIAVHLLLAGFLFYGVRWQTKATDVVEVELVRATAEPAAPPPVAVPPAPTVVEPPPAPKVEPAPPPPKPDIAIKDKEKPKPPPKVEPPRPRVDPFQEQLKREAEQLTQRKQADSAAQELSQMKAAQAAASRNKAIADYLGRIRGKIRGNIVLPPEIKGNPEALFDITQLPSGEVIAVRLKRSSGNAALDTAIERAILKSSPLPQPPQAELFSRLIELRYRPLDD</sequence>
<keyword evidence="2 6" id="KW-0812">Transmembrane</keyword>
<keyword evidence="3 6" id="KW-1133">Transmembrane helix</keyword>
<dbReference type="STRING" id="1223802.SUTH_03295"/>
<proteinExistence type="predicted"/>
<dbReference type="GO" id="GO:0016020">
    <property type="term" value="C:membrane"/>
    <property type="evidence" value="ECO:0007669"/>
    <property type="project" value="UniProtKB-SubCell"/>
</dbReference>
<dbReference type="NCBIfam" id="TIGR01352">
    <property type="entry name" value="tonB_Cterm"/>
    <property type="match status" value="1"/>
</dbReference>
<dbReference type="HOGENOM" id="CLU_061525_0_0_4"/>
<dbReference type="Proteomes" id="UP000031637">
    <property type="component" value="Chromosome"/>
</dbReference>
<keyword evidence="4 6" id="KW-0472">Membrane</keyword>
<evidence type="ECO:0000256" key="2">
    <source>
        <dbReference type="ARBA" id="ARBA00022692"/>
    </source>
</evidence>
<gene>
    <name evidence="7" type="ORF">SUTH_03295</name>
</gene>
<dbReference type="SUPFAM" id="SSF74653">
    <property type="entry name" value="TolA/TonB C-terminal domain"/>
    <property type="match status" value="1"/>
</dbReference>
<evidence type="ECO:0000256" key="3">
    <source>
        <dbReference type="ARBA" id="ARBA00022989"/>
    </source>
</evidence>
<feature type="compositionally biased region" description="Basic and acidic residues" evidence="5">
    <location>
        <begin position="108"/>
        <end position="117"/>
    </location>
</feature>
<dbReference type="RefSeq" id="WP_052473724.1">
    <property type="nucleotide sequence ID" value="NZ_AP012547.1"/>
</dbReference>
<dbReference type="AlphaFoldDB" id="W0SJV6"/>
<organism evidence="7 8">
    <name type="scientific">Sulfuritalea hydrogenivorans sk43H</name>
    <dbReference type="NCBI Taxonomy" id="1223802"/>
    <lineage>
        <taxon>Bacteria</taxon>
        <taxon>Pseudomonadati</taxon>
        <taxon>Pseudomonadota</taxon>
        <taxon>Betaproteobacteria</taxon>
        <taxon>Nitrosomonadales</taxon>
        <taxon>Sterolibacteriaceae</taxon>
        <taxon>Sulfuritalea</taxon>
    </lineage>
</organism>
<dbReference type="InterPro" id="IPR006260">
    <property type="entry name" value="TonB/TolA_C"/>
</dbReference>
<dbReference type="OrthoDB" id="5298892at2"/>
<dbReference type="KEGG" id="shd:SUTH_03295"/>
<dbReference type="Pfam" id="PF13103">
    <property type="entry name" value="TonB_2"/>
    <property type="match status" value="1"/>
</dbReference>
<dbReference type="EMBL" id="AP012547">
    <property type="protein sequence ID" value="BAO31066.1"/>
    <property type="molecule type" value="Genomic_DNA"/>
</dbReference>
<comment type="subcellular location">
    <subcellularLocation>
        <location evidence="1">Membrane</location>
        <topology evidence="1">Single-pass membrane protein</topology>
    </subcellularLocation>
</comment>